<protein>
    <submittedName>
        <fullName evidence="1">Uncharacterized protein</fullName>
    </submittedName>
</protein>
<evidence type="ECO:0000313" key="2">
    <source>
        <dbReference type="Proteomes" id="UP000530234"/>
    </source>
</evidence>
<dbReference type="EMBL" id="VKHS01000084">
    <property type="protein sequence ID" value="MBB0229092.1"/>
    <property type="molecule type" value="Genomic_DNA"/>
</dbReference>
<reference evidence="2" key="1">
    <citation type="submission" date="2019-10" db="EMBL/GenBank/DDBJ databases">
        <title>Streptomyces sp. nov., a novel actinobacterium isolated from alkaline environment.</title>
        <authorList>
            <person name="Golinska P."/>
        </authorList>
    </citation>
    <scope>NUCLEOTIDE SEQUENCE [LARGE SCALE GENOMIC DNA]</scope>
    <source>
        <strain evidence="2">DSM 42108</strain>
    </source>
</reference>
<accession>A0A7W3T1B4</accession>
<gene>
    <name evidence="1" type="ORF">FOE67_06070</name>
</gene>
<proteinExistence type="predicted"/>
<organism evidence="1 2">
    <name type="scientific">Streptomyces calidiresistens</name>
    <dbReference type="NCBI Taxonomy" id="1485586"/>
    <lineage>
        <taxon>Bacteria</taxon>
        <taxon>Bacillati</taxon>
        <taxon>Actinomycetota</taxon>
        <taxon>Actinomycetes</taxon>
        <taxon>Kitasatosporales</taxon>
        <taxon>Streptomycetaceae</taxon>
        <taxon>Streptomyces</taxon>
    </lineage>
</organism>
<keyword evidence="2" id="KW-1185">Reference proteome</keyword>
<evidence type="ECO:0000313" key="1">
    <source>
        <dbReference type="EMBL" id="MBB0229092.1"/>
    </source>
</evidence>
<sequence>MKNDLADLLESRIGRNFLLSYRRARNELPKEMTAKELTVLAAEACLSSSPYDPEFENSEHDFPHSSHLADQEFSKLSVPGTPLDHKRQLWLTPRGIKPSPENFRFDSSRFPADTTKPSLAFWTSTDVGDFFTSWQAWLEEGPDAHPKPWNIWHLEISPGVRVAEIHSPDTWGALCEKYPHDATPGVLEPDWEAVSADWDAVHLSLRGLLTAQQVAVDCGSARTTQLLGWDAESTLWLRWRFTAVNLVAVIS</sequence>
<name>A0A7W3T1B4_9ACTN</name>
<dbReference type="RefSeq" id="WP_182661241.1">
    <property type="nucleotide sequence ID" value="NZ_VKHS01000084.1"/>
</dbReference>
<comment type="caution">
    <text evidence="1">The sequence shown here is derived from an EMBL/GenBank/DDBJ whole genome shotgun (WGS) entry which is preliminary data.</text>
</comment>
<dbReference type="AlphaFoldDB" id="A0A7W3T1B4"/>
<dbReference type="Proteomes" id="UP000530234">
    <property type="component" value="Unassembled WGS sequence"/>
</dbReference>